<feature type="domain" description="MgtC/SapB/SrpB/YhiD N-terminal" evidence="8">
    <location>
        <begin position="12"/>
        <end position="138"/>
    </location>
</feature>
<keyword evidence="3" id="KW-1003">Cell membrane</keyword>
<evidence type="ECO:0000256" key="7">
    <source>
        <dbReference type="SAM" id="Phobius"/>
    </source>
</evidence>
<evidence type="ECO:0000256" key="3">
    <source>
        <dbReference type="ARBA" id="ARBA00022475"/>
    </source>
</evidence>
<name>A0ABU0JR34_HATLI</name>
<dbReference type="Pfam" id="PF02308">
    <property type="entry name" value="MgtC"/>
    <property type="match status" value="1"/>
</dbReference>
<dbReference type="InterPro" id="IPR003416">
    <property type="entry name" value="MgtC/SapB/SrpB/YhiD_fam"/>
</dbReference>
<feature type="transmembrane region" description="Helical" evidence="7">
    <location>
        <begin position="39"/>
        <end position="59"/>
    </location>
</feature>
<dbReference type="NCBIfam" id="NF007431">
    <property type="entry name" value="PRK09977.1"/>
    <property type="match status" value="1"/>
</dbReference>
<comment type="caution">
    <text evidence="9">The sequence shown here is derived from an EMBL/GenBank/DDBJ whole genome shotgun (WGS) entry which is preliminary data.</text>
</comment>
<evidence type="ECO:0000313" key="10">
    <source>
        <dbReference type="Proteomes" id="UP001224418"/>
    </source>
</evidence>
<evidence type="ECO:0000259" key="8">
    <source>
        <dbReference type="Pfam" id="PF02308"/>
    </source>
</evidence>
<dbReference type="PANTHER" id="PTHR33778:SF1">
    <property type="entry name" value="MAGNESIUM TRANSPORTER YHID-RELATED"/>
    <property type="match status" value="1"/>
</dbReference>
<dbReference type="PANTHER" id="PTHR33778">
    <property type="entry name" value="PROTEIN MGTC"/>
    <property type="match status" value="1"/>
</dbReference>
<accession>A0ABU0JR34</accession>
<keyword evidence="6 7" id="KW-0472">Membrane</keyword>
<reference evidence="9 10" key="1">
    <citation type="submission" date="2023-07" db="EMBL/GenBank/DDBJ databases">
        <title>Genomic Encyclopedia of Type Strains, Phase IV (KMG-IV): sequencing the most valuable type-strain genomes for metagenomic binning, comparative biology and taxonomic classification.</title>
        <authorList>
            <person name="Goeker M."/>
        </authorList>
    </citation>
    <scope>NUCLEOTIDE SEQUENCE [LARGE SCALE GENOMIC DNA]</scope>
    <source>
        <strain evidence="9 10">DSM 1400</strain>
    </source>
</reference>
<feature type="transmembrane region" description="Helical" evidence="7">
    <location>
        <begin position="71"/>
        <end position="89"/>
    </location>
</feature>
<evidence type="ECO:0000256" key="4">
    <source>
        <dbReference type="ARBA" id="ARBA00022692"/>
    </source>
</evidence>
<dbReference type="RefSeq" id="WP_307355570.1">
    <property type="nucleotide sequence ID" value="NZ_BAAACJ010000033.1"/>
</dbReference>
<keyword evidence="10" id="KW-1185">Reference proteome</keyword>
<sequence length="223" mass="24487">MMNTFTMIFKIILAGVLAGIIGLERELHSKEAGFRTHFLVGVGSALIMIISKYGFLDILGHTSIGLDPSRMASQVVSGIGFLGAGTIIIERKVVKGLTTAAGIWVTAGIGLAIGSGLYWIGIFCTLVVFVGLEGLQKLFRLTTSKTLDVSITLLEAPIYDLCEVLSQEKCTISFYKMSKYVENNKEFYIIECRIRIKNNINSLELIEKIQKLEKVSSVNVETL</sequence>
<comment type="similarity">
    <text evidence="2">Belongs to the MgtC/SapB family.</text>
</comment>
<keyword evidence="5 7" id="KW-1133">Transmembrane helix</keyword>
<gene>
    <name evidence="9" type="ORF">QOZ93_001296</name>
</gene>
<comment type="subcellular location">
    <subcellularLocation>
        <location evidence="1">Cell membrane</location>
        <topology evidence="1">Multi-pass membrane protein</topology>
    </subcellularLocation>
</comment>
<feature type="transmembrane region" description="Helical" evidence="7">
    <location>
        <begin position="101"/>
        <end position="132"/>
    </location>
</feature>
<dbReference type="InterPro" id="IPR049177">
    <property type="entry name" value="MgtC_SapB_SrpB_YhiD_N"/>
</dbReference>
<dbReference type="EMBL" id="JAUSWN010000009">
    <property type="protein sequence ID" value="MDQ0479555.1"/>
    <property type="molecule type" value="Genomic_DNA"/>
</dbReference>
<dbReference type="PRINTS" id="PR01837">
    <property type="entry name" value="MGTCSAPBPROT"/>
</dbReference>
<evidence type="ECO:0000256" key="6">
    <source>
        <dbReference type="ARBA" id="ARBA00023136"/>
    </source>
</evidence>
<proteinExistence type="inferred from homology"/>
<keyword evidence="4 7" id="KW-0812">Transmembrane</keyword>
<evidence type="ECO:0000313" key="9">
    <source>
        <dbReference type="EMBL" id="MDQ0479555.1"/>
    </source>
</evidence>
<protein>
    <submittedName>
        <fullName evidence="9">Mg2+ transporter-C (MgtC) family protein</fullName>
    </submittedName>
</protein>
<evidence type="ECO:0000256" key="2">
    <source>
        <dbReference type="ARBA" id="ARBA00009298"/>
    </source>
</evidence>
<evidence type="ECO:0000256" key="1">
    <source>
        <dbReference type="ARBA" id="ARBA00004651"/>
    </source>
</evidence>
<evidence type="ECO:0000256" key="5">
    <source>
        <dbReference type="ARBA" id="ARBA00022989"/>
    </source>
</evidence>
<dbReference type="Proteomes" id="UP001224418">
    <property type="component" value="Unassembled WGS sequence"/>
</dbReference>
<organism evidence="9 10">
    <name type="scientific">Hathewaya limosa</name>
    <name type="common">Clostridium limosum</name>
    <dbReference type="NCBI Taxonomy" id="1536"/>
    <lineage>
        <taxon>Bacteria</taxon>
        <taxon>Bacillati</taxon>
        <taxon>Bacillota</taxon>
        <taxon>Clostridia</taxon>
        <taxon>Eubacteriales</taxon>
        <taxon>Clostridiaceae</taxon>
        <taxon>Hathewaya</taxon>
    </lineage>
</organism>